<feature type="domain" description="Histidine kinase" evidence="11">
    <location>
        <begin position="193"/>
        <end position="388"/>
    </location>
</feature>
<dbReference type="InterPro" id="IPR036890">
    <property type="entry name" value="HATPase_C_sf"/>
</dbReference>
<dbReference type="PANTHER" id="PTHR24421">
    <property type="entry name" value="NITRATE/NITRITE SENSOR PROTEIN NARX-RELATED"/>
    <property type="match status" value="1"/>
</dbReference>
<accession>A0A3N0EIT7</accession>
<dbReference type="SMART" id="SM00387">
    <property type="entry name" value="HATPase_c"/>
    <property type="match status" value="1"/>
</dbReference>
<comment type="catalytic activity">
    <reaction evidence="1">
        <text>ATP + protein L-histidine = ADP + protein N-phospho-L-histidine.</text>
        <dbReference type="EC" id="2.7.13.3"/>
    </reaction>
</comment>
<dbReference type="GO" id="GO:0000155">
    <property type="term" value="F:phosphorelay sensor kinase activity"/>
    <property type="evidence" value="ECO:0007669"/>
    <property type="project" value="InterPro"/>
</dbReference>
<protein>
    <recommendedName>
        <fullName evidence="2">histidine kinase</fullName>
        <ecNumber evidence="2">2.7.13.3</ecNumber>
    </recommendedName>
</protein>
<comment type="caution">
    <text evidence="12">The sequence shown here is derived from an EMBL/GenBank/DDBJ whole genome shotgun (WGS) entry which is preliminary data.</text>
</comment>
<evidence type="ECO:0000256" key="9">
    <source>
        <dbReference type="SAM" id="Coils"/>
    </source>
</evidence>
<feature type="transmembrane region" description="Helical" evidence="10">
    <location>
        <begin position="129"/>
        <end position="150"/>
    </location>
</feature>
<evidence type="ECO:0000256" key="6">
    <source>
        <dbReference type="ARBA" id="ARBA00022777"/>
    </source>
</evidence>
<dbReference type="CDD" id="cd16917">
    <property type="entry name" value="HATPase_UhpB-NarQ-NarX-like"/>
    <property type="match status" value="1"/>
</dbReference>
<evidence type="ECO:0000256" key="1">
    <source>
        <dbReference type="ARBA" id="ARBA00000085"/>
    </source>
</evidence>
<reference evidence="12 13" key="1">
    <citation type="submission" date="2018-11" db="EMBL/GenBank/DDBJ databases">
        <title>The genome draft of YIM 96095.</title>
        <authorList>
            <person name="Tang S.-K."/>
            <person name="Chunyu W.-X."/>
            <person name="Feng Y.-Z."/>
        </authorList>
    </citation>
    <scope>NUCLEOTIDE SEQUENCE [LARGE SCALE GENOMIC DNA]</scope>
    <source>
        <strain evidence="12 13">YIM 96095</strain>
    </source>
</reference>
<dbReference type="PROSITE" id="PS50109">
    <property type="entry name" value="HIS_KIN"/>
    <property type="match status" value="1"/>
</dbReference>
<keyword evidence="8" id="KW-0902">Two-component regulatory system</keyword>
<keyword evidence="7" id="KW-0067">ATP-binding</keyword>
<dbReference type="AlphaFoldDB" id="A0A3N0EIT7"/>
<dbReference type="InterPro" id="IPR011712">
    <property type="entry name" value="Sig_transdc_His_kin_sub3_dim/P"/>
</dbReference>
<dbReference type="EMBL" id="RJMB01000001">
    <property type="protein sequence ID" value="RNL87637.1"/>
    <property type="molecule type" value="Genomic_DNA"/>
</dbReference>
<dbReference type="Proteomes" id="UP000269198">
    <property type="component" value="Unassembled WGS sequence"/>
</dbReference>
<dbReference type="Pfam" id="PF07730">
    <property type="entry name" value="HisKA_3"/>
    <property type="match status" value="1"/>
</dbReference>
<dbReference type="Gene3D" id="1.20.5.1930">
    <property type="match status" value="1"/>
</dbReference>
<keyword evidence="9" id="KW-0175">Coiled coil</keyword>
<proteinExistence type="predicted"/>
<dbReference type="GO" id="GO:0016020">
    <property type="term" value="C:membrane"/>
    <property type="evidence" value="ECO:0007669"/>
    <property type="project" value="InterPro"/>
</dbReference>
<evidence type="ECO:0000256" key="7">
    <source>
        <dbReference type="ARBA" id="ARBA00022840"/>
    </source>
</evidence>
<evidence type="ECO:0000256" key="5">
    <source>
        <dbReference type="ARBA" id="ARBA00022741"/>
    </source>
</evidence>
<feature type="transmembrane region" description="Helical" evidence="10">
    <location>
        <begin position="35"/>
        <end position="53"/>
    </location>
</feature>
<dbReference type="SUPFAM" id="SSF55874">
    <property type="entry name" value="ATPase domain of HSP90 chaperone/DNA topoisomerase II/histidine kinase"/>
    <property type="match status" value="1"/>
</dbReference>
<dbReference type="GO" id="GO:0005524">
    <property type="term" value="F:ATP binding"/>
    <property type="evidence" value="ECO:0007669"/>
    <property type="project" value="UniProtKB-KW"/>
</dbReference>
<dbReference type="InterPro" id="IPR005467">
    <property type="entry name" value="His_kinase_dom"/>
</dbReference>
<dbReference type="EC" id="2.7.13.3" evidence="2"/>
<keyword evidence="10" id="KW-0472">Membrane</keyword>
<keyword evidence="5" id="KW-0547">Nucleotide-binding</keyword>
<dbReference type="PANTHER" id="PTHR24421:SF10">
    <property type="entry name" value="NITRATE_NITRITE SENSOR PROTEIN NARQ"/>
    <property type="match status" value="1"/>
</dbReference>
<feature type="transmembrane region" description="Helical" evidence="10">
    <location>
        <begin position="103"/>
        <end position="123"/>
    </location>
</feature>
<dbReference type="OrthoDB" id="227596at2"/>
<organism evidence="12 13">
    <name type="scientific">Halostreptopolyspora alba</name>
    <dbReference type="NCBI Taxonomy" id="2487137"/>
    <lineage>
        <taxon>Bacteria</taxon>
        <taxon>Bacillati</taxon>
        <taxon>Actinomycetota</taxon>
        <taxon>Actinomycetes</taxon>
        <taxon>Streptosporangiales</taxon>
        <taxon>Nocardiopsidaceae</taxon>
        <taxon>Halostreptopolyspora</taxon>
    </lineage>
</organism>
<evidence type="ECO:0000256" key="2">
    <source>
        <dbReference type="ARBA" id="ARBA00012438"/>
    </source>
</evidence>
<gene>
    <name evidence="12" type="ORF">EFW17_00135</name>
</gene>
<evidence type="ECO:0000259" key="11">
    <source>
        <dbReference type="PROSITE" id="PS50109"/>
    </source>
</evidence>
<dbReference type="Pfam" id="PF23539">
    <property type="entry name" value="DUF7134"/>
    <property type="match status" value="1"/>
</dbReference>
<dbReference type="RefSeq" id="WP_123199501.1">
    <property type="nucleotide sequence ID" value="NZ_RJMB01000001.1"/>
</dbReference>
<evidence type="ECO:0000256" key="3">
    <source>
        <dbReference type="ARBA" id="ARBA00022553"/>
    </source>
</evidence>
<keyword evidence="10" id="KW-0812">Transmembrane</keyword>
<evidence type="ECO:0000313" key="13">
    <source>
        <dbReference type="Proteomes" id="UP000269198"/>
    </source>
</evidence>
<feature type="transmembrane region" description="Helical" evidence="10">
    <location>
        <begin position="82"/>
        <end position="98"/>
    </location>
</feature>
<evidence type="ECO:0000256" key="4">
    <source>
        <dbReference type="ARBA" id="ARBA00022679"/>
    </source>
</evidence>
<dbReference type="InterPro" id="IPR055558">
    <property type="entry name" value="DUF7134"/>
</dbReference>
<evidence type="ECO:0000313" key="12">
    <source>
        <dbReference type="EMBL" id="RNL87637.1"/>
    </source>
</evidence>
<keyword evidence="3" id="KW-0597">Phosphoprotein</keyword>
<dbReference type="InterPro" id="IPR003594">
    <property type="entry name" value="HATPase_dom"/>
</dbReference>
<keyword evidence="10" id="KW-1133">Transmembrane helix</keyword>
<dbReference type="InterPro" id="IPR050482">
    <property type="entry name" value="Sensor_HK_TwoCompSys"/>
</dbReference>
<keyword evidence="13" id="KW-1185">Reference proteome</keyword>
<evidence type="ECO:0000256" key="8">
    <source>
        <dbReference type="ARBA" id="ARBA00023012"/>
    </source>
</evidence>
<keyword evidence="4" id="KW-0808">Transferase</keyword>
<name>A0A3N0EIT7_9ACTN</name>
<keyword evidence="6 12" id="KW-0418">Kinase</keyword>
<dbReference type="GO" id="GO:0046983">
    <property type="term" value="F:protein dimerization activity"/>
    <property type="evidence" value="ECO:0007669"/>
    <property type="project" value="InterPro"/>
</dbReference>
<sequence>MYDAVVTWTRNHPRVADGAVAGAVFLANLWYLDQYPHAAVGLALTVALCAPYVWRRELPATTFAVMALASVAQWLLKGDVDLFPANLLGILAFYNVAARCRRLVSLAAAGVAEVGGLLIALRVEGTAELASAAYGITILIVSVWIWGYTLGTRRAYLASLQERAVRLERERDNQARIAAAAERARIAREMHDVVSHSLSVMVVQADGAAHSLRGQPDRAERALETISETGRSALSEMRRMLGVLRDGEPEDDSYTPQPGMAQLDQLVADARRSGLPVELTVDGVPRELSSGRALAVYRIVQEALTNTRKHAGPNVSRARVRLWYAEDTLEVRVTDDGRGAAARPDTAEGGGHGLVGMRERVAAYGGSLRSGPRTGGGFEVVASLPLVTR</sequence>
<feature type="coiled-coil region" evidence="9">
    <location>
        <begin position="157"/>
        <end position="184"/>
    </location>
</feature>
<dbReference type="Pfam" id="PF02518">
    <property type="entry name" value="HATPase_c"/>
    <property type="match status" value="1"/>
</dbReference>
<dbReference type="Gene3D" id="3.30.565.10">
    <property type="entry name" value="Histidine kinase-like ATPase, C-terminal domain"/>
    <property type="match status" value="1"/>
</dbReference>
<evidence type="ECO:0000256" key="10">
    <source>
        <dbReference type="SAM" id="Phobius"/>
    </source>
</evidence>